<keyword evidence="2" id="KW-1185">Reference proteome</keyword>
<evidence type="ECO:0000313" key="1">
    <source>
        <dbReference type="EMBL" id="MBA0636394.1"/>
    </source>
</evidence>
<dbReference type="EMBL" id="JABFAC010245653">
    <property type="protein sequence ID" value="MBA0636394.1"/>
    <property type="molecule type" value="Genomic_DNA"/>
</dbReference>
<evidence type="ECO:0000313" key="2">
    <source>
        <dbReference type="Proteomes" id="UP000593561"/>
    </source>
</evidence>
<reference evidence="1" key="2">
    <citation type="submission" date="2020-04" db="EMBL/GenBank/DDBJ databases">
        <authorList>
            <person name="Grover C.E."/>
            <person name="Arick M.A. II"/>
            <person name="Thrash A."/>
            <person name="Conover J.L."/>
            <person name="Sanders W.S."/>
            <person name="Peterson D.G."/>
            <person name="Scheffler J.A."/>
            <person name="Scheffler B.E."/>
            <person name="Wendel J.F."/>
        </authorList>
    </citation>
    <scope>NUCLEOTIDE SEQUENCE</scope>
    <source>
        <strain evidence="1">27</strain>
        <tissue evidence="1">Leaf</tissue>
    </source>
</reference>
<proteinExistence type="predicted"/>
<accession>A0A7J8TE29</accession>
<sequence>MRDRKRGRRGALLFTNRHHHHRMGFKQLRRWSCKHFHSHYSIKVAHRPNTDNKIPY</sequence>
<dbReference type="Proteomes" id="UP000593561">
    <property type="component" value="Unassembled WGS sequence"/>
</dbReference>
<comment type="caution">
    <text evidence="1">The sequence shown here is derived from an EMBL/GenBank/DDBJ whole genome shotgun (WGS) entry which is preliminary data.</text>
</comment>
<protein>
    <submittedName>
        <fullName evidence="1">Uncharacterized protein</fullName>
    </submittedName>
</protein>
<name>A0A7J8TE29_GOSDV</name>
<dbReference type="AlphaFoldDB" id="A0A7J8TE29"/>
<gene>
    <name evidence="1" type="ORF">Godav_025076</name>
</gene>
<dbReference type="EMBL" id="JABFAC010245653">
    <property type="protein sequence ID" value="MBA0636395.1"/>
    <property type="molecule type" value="Genomic_DNA"/>
</dbReference>
<reference evidence="1 2" key="1">
    <citation type="journal article" date="2019" name="Genome Biol. Evol.">
        <title>Insights into the evolution of the New World diploid cottons (Gossypium, subgenus Houzingenia) based on genome sequencing.</title>
        <authorList>
            <person name="Grover C.E."/>
            <person name="Arick M.A. 2nd"/>
            <person name="Thrash A."/>
            <person name="Conover J.L."/>
            <person name="Sanders W.S."/>
            <person name="Peterson D.G."/>
            <person name="Frelichowski J.E."/>
            <person name="Scheffler J.A."/>
            <person name="Scheffler B.E."/>
            <person name="Wendel J.F."/>
        </authorList>
    </citation>
    <scope>NUCLEOTIDE SEQUENCE [LARGE SCALE GENOMIC DNA]</scope>
    <source>
        <strain evidence="1">27</strain>
        <tissue evidence="1">Leaf</tissue>
    </source>
</reference>
<organism evidence="1 2">
    <name type="scientific">Gossypium davidsonii</name>
    <name type="common">Davidson's cotton</name>
    <name type="synonym">Gossypium klotzschianum subsp. davidsonii</name>
    <dbReference type="NCBI Taxonomy" id="34287"/>
    <lineage>
        <taxon>Eukaryota</taxon>
        <taxon>Viridiplantae</taxon>
        <taxon>Streptophyta</taxon>
        <taxon>Embryophyta</taxon>
        <taxon>Tracheophyta</taxon>
        <taxon>Spermatophyta</taxon>
        <taxon>Magnoliopsida</taxon>
        <taxon>eudicotyledons</taxon>
        <taxon>Gunneridae</taxon>
        <taxon>Pentapetalae</taxon>
        <taxon>rosids</taxon>
        <taxon>malvids</taxon>
        <taxon>Malvales</taxon>
        <taxon>Malvaceae</taxon>
        <taxon>Malvoideae</taxon>
        <taxon>Gossypium</taxon>
    </lineage>
</organism>